<dbReference type="AlphaFoldDB" id="A0A9Q3H7D1"/>
<dbReference type="PROSITE" id="PS00141">
    <property type="entry name" value="ASP_PROTEASE"/>
    <property type="match status" value="1"/>
</dbReference>
<sequence length="127" mass="14166">MPSNDQTGKKKKTYNPSRPCYLFGELEHRTLTFPVKIKANDTMLKFKEHTANVESFDTSLSIESFEALLDSGATHSAVGYISFFTSITPTNLILSVASNHKFMVVGIERISLKAGDNNLEVNDVFLF</sequence>
<protein>
    <submittedName>
        <fullName evidence="1">Uncharacterized protein</fullName>
    </submittedName>
</protein>
<evidence type="ECO:0000313" key="2">
    <source>
        <dbReference type="Proteomes" id="UP000765509"/>
    </source>
</evidence>
<evidence type="ECO:0000313" key="1">
    <source>
        <dbReference type="EMBL" id="MBW0494021.1"/>
    </source>
</evidence>
<gene>
    <name evidence="1" type="ORF">O181_033736</name>
</gene>
<dbReference type="GO" id="GO:0004190">
    <property type="term" value="F:aspartic-type endopeptidase activity"/>
    <property type="evidence" value="ECO:0007669"/>
    <property type="project" value="InterPro"/>
</dbReference>
<dbReference type="Proteomes" id="UP000765509">
    <property type="component" value="Unassembled WGS sequence"/>
</dbReference>
<organism evidence="1 2">
    <name type="scientific">Austropuccinia psidii MF-1</name>
    <dbReference type="NCBI Taxonomy" id="1389203"/>
    <lineage>
        <taxon>Eukaryota</taxon>
        <taxon>Fungi</taxon>
        <taxon>Dikarya</taxon>
        <taxon>Basidiomycota</taxon>
        <taxon>Pucciniomycotina</taxon>
        <taxon>Pucciniomycetes</taxon>
        <taxon>Pucciniales</taxon>
        <taxon>Sphaerophragmiaceae</taxon>
        <taxon>Austropuccinia</taxon>
    </lineage>
</organism>
<accession>A0A9Q3H7D1</accession>
<proteinExistence type="predicted"/>
<name>A0A9Q3H7D1_9BASI</name>
<dbReference type="InterPro" id="IPR001969">
    <property type="entry name" value="Aspartic_peptidase_AS"/>
</dbReference>
<keyword evidence="2" id="KW-1185">Reference proteome</keyword>
<reference evidence="1" key="1">
    <citation type="submission" date="2021-03" db="EMBL/GenBank/DDBJ databases">
        <title>Draft genome sequence of rust myrtle Austropuccinia psidii MF-1, a brazilian biotype.</title>
        <authorList>
            <person name="Quecine M.C."/>
            <person name="Pachon D.M.R."/>
            <person name="Bonatelli M.L."/>
            <person name="Correr F.H."/>
            <person name="Franceschini L.M."/>
            <person name="Leite T.F."/>
            <person name="Margarido G.R.A."/>
            <person name="Almeida C.A."/>
            <person name="Ferrarezi J.A."/>
            <person name="Labate C.A."/>
        </authorList>
    </citation>
    <scope>NUCLEOTIDE SEQUENCE</scope>
    <source>
        <strain evidence="1">MF-1</strain>
    </source>
</reference>
<dbReference type="EMBL" id="AVOT02012364">
    <property type="protein sequence ID" value="MBW0494021.1"/>
    <property type="molecule type" value="Genomic_DNA"/>
</dbReference>
<dbReference type="GO" id="GO:0006508">
    <property type="term" value="P:proteolysis"/>
    <property type="evidence" value="ECO:0007669"/>
    <property type="project" value="InterPro"/>
</dbReference>
<comment type="caution">
    <text evidence="1">The sequence shown here is derived from an EMBL/GenBank/DDBJ whole genome shotgun (WGS) entry which is preliminary data.</text>
</comment>